<organism evidence="1 2">
    <name type="scientific">Pseudoxanthomonas composti</name>
    <dbReference type="NCBI Taxonomy" id="2137479"/>
    <lineage>
        <taxon>Bacteria</taxon>
        <taxon>Pseudomonadati</taxon>
        <taxon>Pseudomonadota</taxon>
        <taxon>Gammaproteobacteria</taxon>
        <taxon>Lysobacterales</taxon>
        <taxon>Lysobacteraceae</taxon>
        <taxon>Pseudoxanthomonas</taxon>
    </lineage>
</organism>
<dbReference type="EMBL" id="SAWZ01000002">
    <property type="protein sequence ID" value="RXR07162.1"/>
    <property type="molecule type" value="Genomic_DNA"/>
</dbReference>
<proteinExistence type="predicted"/>
<gene>
    <name evidence="1" type="ORF">EPA99_04370</name>
</gene>
<dbReference type="Gene3D" id="1.10.10.1130">
    <property type="entry name" value="Uncharacterised protein PF10982, DUF2789"/>
    <property type="match status" value="1"/>
</dbReference>
<accession>A0A4Q1JYR0</accession>
<sequence length="81" mass="9311">MEQTVHPFSELFDQLGLPSDEASIRAFIAQHAPLPDDVRLEEADFWTPAQAQLLREERLDDADWIVVIDQLNVALHRHPEP</sequence>
<name>A0A4Q1JYR0_9GAMM</name>
<comment type="caution">
    <text evidence="1">The sequence shown here is derived from an EMBL/GenBank/DDBJ whole genome shotgun (WGS) entry which is preliminary data.</text>
</comment>
<dbReference type="InterPro" id="IPR021250">
    <property type="entry name" value="DUF2789"/>
</dbReference>
<dbReference type="Proteomes" id="UP000289784">
    <property type="component" value="Unassembled WGS sequence"/>
</dbReference>
<keyword evidence="2" id="KW-1185">Reference proteome</keyword>
<protein>
    <submittedName>
        <fullName evidence="1">DUF2789 domain-containing protein</fullName>
    </submittedName>
</protein>
<evidence type="ECO:0000313" key="2">
    <source>
        <dbReference type="Proteomes" id="UP000289784"/>
    </source>
</evidence>
<dbReference type="RefSeq" id="WP_129469976.1">
    <property type="nucleotide sequence ID" value="NZ_SAWZ01000002.1"/>
</dbReference>
<dbReference type="Pfam" id="PF10982">
    <property type="entry name" value="DUF2789"/>
    <property type="match status" value="1"/>
</dbReference>
<evidence type="ECO:0000313" key="1">
    <source>
        <dbReference type="EMBL" id="RXR07162.1"/>
    </source>
</evidence>
<dbReference type="InterPro" id="IPR038086">
    <property type="entry name" value="DUF2789_sf"/>
</dbReference>
<dbReference type="OrthoDB" id="5828847at2"/>
<reference evidence="1 2" key="1">
    <citation type="submission" date="2019-01" db="EMBL/GenBank/DDBJ databases">
        <title>Pseudoxanthomonas composti sp. nov., isolated from compost.</title>
        <authorList>
            <person name="Yang G."/>
        </authorList>
    </citation>
    <scope>NUCLEOTIDE SEQUENCE [LARGE SCALE GENOMIC DNA]</scope>
    <source>
        <strain evidence="1 2">GSS15</strain>
    </source>
</reference>
<dbReference type="AlphaFoldDB" id="A0A4Q1JYR0"/>